<evidence type="ECO:0000256" key="2">
    <source>
        <dbReference type="ARBA" id="ARBA00009183"/>
    </source>
</evidence>
<sequence>MKNTRIGIIGAGPSGLAQLRAFEAAEKQGLEVPEIVCFEKQENWGGMWNYSWRTGVGKYGEPIHGSMYKYLWSNGPKECLEFSDYSFDEHFKKPISSYPPRPVLFDYIQGRINKSNARNYIRFNTTARWVSYDEDTKKFTLILDDLKNDKTYSEEFDYLIVASGHFSTPNMPYFEGIEDFPGTVMHAHDFRGADQFKDQNILLIGSSYSAEDIGVQCHKHGAQSVTLSYRSNPIGVEWPDGIKEVPLLTHFEGDTAHFNNGHKEQFDAVIMCTGYQHKFPFLPDELRLKTKNNLYPDNLYKGIFFNDLPQLMYLGMQDQYYTFNMFDTQAWVARDFMMNRYEIPSKEERSKDIDLWLEKNNNLQSSFDHVDFQTDYIKELIALSDYPDFNLDKVADMFKEWLNDKDENILTYRDKTFQSVVTGTVAAEHHTEWMDELDDSKERYLFADEKEEALTEVETTTKAI</sequence>
<keyword evidence="5" id="KW-0521">NADP</keyword>
<proteinExistence type="inferred from homology"/>
<keyword evidence="11" id="KW-1185">Reference proteome</keyword>
<dbReference type="GO" id="GO:0034899">
    <property type="term" value="F:trimethylamine monooxygenase activity"/>
    <property type="evidence" value="ECO:0007669"/>
    <property type="project" value="UniProtKB-EC"/>
</dbReference>
<dbReference type="Gene3D" id="3.50.50.60">
    <property type="entry name" value="FAD/NAD(P)-binding domain"/>
    <property type="match status" value="2"/>
</dbReference>
<accession>A0A1H4C1E2</accession>
<dbReference type="PIRSF" id="PIRSF000332">
    <property type="entry name" value="FMO"/>
    <property type="match status" value="1"/>
</dbReference>
<dbReference type="InterPro" id="IPR050346">
    <property type="entry name" value="FMO-like"/>
</dbReference>
<dbReference type="Pfam" id="PF00743">
    <property type="entry name" value="FMO-like"/>
    <property type="match status" value="2"/>
</dbReference>
<dbReference type="InterPro" id="IPR020946">
    <property type="entry name" value="Flavin_mOase-like"/>
</dbReference>
<comment type="similarity">
    <text evidence="2">Belongs to the FMO family.</text>
</comment>
<name>A0A1H4C1E2_BIZPA</name>
<dbReference type="GO" id="GO:0050661">
    <property type="term" value="F:NADP binding"/>
    <property type="evidence" value="ECO:0007669"/>
    <property type="project" value="InterPro"/>
</dbReference>
<keyword evidence="7 10" id="KW-0503">Monooxygenase</keyword>
<evidence type="ECO:0000256" key="7">
    <source>
        <dbReference type="ARBA" id="ARBA00023033"/>
    </source>
</evidence>
<dbReference type="GO" id="GO:0004499">
    <property type="term" value="F:N,N-dimethylaniline monooxygenase activity"/>
    <property type="evidence" value="ECO:0007669"/>
    <property type="project" value="InterPro"/>
</dbReference>
<gene>
    <name evidence="10" type="ORF">SAMN04487990_11749</name>
</gene>
<keyword evidence="3" id="KW-0285">Flavoprotein</keyword>
<evidence type="ECO:0000256" key="4">
    <source>
        <dbReference type="ARBA" id="ARBA00022827"/>
    </source>
</evidence>
<dbReference type="GO" id="GO:0050660">
    <property type="term" value="F:flavin adenine dinucleotide binding"/>
    <property type="evidence" value="ECO:0007669"/>
    <property type="project" value="InterPro"/>
</dbReference>
<evidence type="ECO:0000256" key="9">
    <source>
        <dbReference type="ARBA" id="ARBA00035159"/>
    </source>
</evidence>
<evidence type="ECO:0000256" key="1">
    <source>
        <dbReference type="ARBA" id="ARBA00001974"/>
    </source>
</evidence>
<dbReference type="FunFam" id="3.50.50.60:FF:000138">
    <property type="entry name" value="Flavin-containing monooxygenase"/>
    <property type="match status" value="1"/>
</dbReference>
<dbReference type="PANTHER" id="PTHR23023">
    <property type="entry name" value="DIMETHYLANILINE MONOOXYGENASE"/>
    <property type="match status" value="1"/>
</dbReference>
<keyword evidence="4" id="KW-0274">FAD</keyword>
<dbReference type="RefSeq" id="WP_092135708.1">
    <property type="nucleotide sequence ID" value="NZ_FNQK01000017.1"/>
</dbReference>
<comment type="cofactor">
    <cofactor evidence="1">
        <name>FAD</name>
        <dbReference type="ChEBI" id="CHEBI:57692"/>
    </cofactor>
</comment>
<evidence type="ECO:0000256" key="8">
    <source>
        <dbReference type="ARBA" id="ARBA00034528"/>
    </source>
</evidence>
<dbReference type="OrthoDB" id="9778740at2"/>
<evidence type="ECO:0000256" key="5">
    <source>
        <dbReference type="ARBA" id="ARBA00022857"/>
    </source>
</evidence>
<dbReference type="InterPro" id="IPR036188">
    <property type="entry name" value="FAD/NAD-bd_sf"/>
</dbReference>
<protein>
    <recommendedName>
        <fullName evidence="9">Trimethylamine monooxygenase</fullName>
        <ecNumber evidence="8">1.14.13.148</ecNumber>
    </recommendedName>
</protein>
<dbReference type="Proteomes" id="UP000198846">
    <property type="component" value="Unassembled WGS sequence"/>
</dbReference>
<organism evidence="10 11">
    <name type="scientific">Bizionia paragorgiae</name>
    <dbReference type="NCBI Taxonomy" id="283786"/>
    <lineage>
        <taxon>Bacteria</taxon>
        <taxon>Pseudomonadati</taxon>
        <taxon>Bacteroidota</taxon>
        <taxon>Flavobacteriia</taxon>
        <taxon>Flavobacteriales</taxon>
        <taxon>Flavobacteriaceae</taxon>
        <taxon>Bizionia</taxon>
    </lineage>
</organism>
<evidence type="ECO:0000313" key="10">
    <source>
        <dbReference type="EMBL" id="SEA54159.1"/>
    </source>
</evidence>
<dbReference type="AlphaFoldDB" id="A0A1H4C1E2"/>
<dbReference type="EC" id="1.14.13.148" evidence="8"/>
<dbReference type="STRING" id="283786.SAMN04487990_11749"/>
<evidence type="ECO:0000313" key="11">
    <source>
        <dbReference type="Proteomes" id="UP000198846"/>
    </source>
</evidence>
<evidence type="ECO:0000256" key="6">
    <source>
        <dbReference type="ARBA" id="ARBA00023002"/>
    </source>
</evidence>
<reference evidence="10 11" key="1">
    <citation type="submission" date="2016-10" db="EMBL/GenBank/DDBJ databases">
        <authorList>
            <person name="de Groot N.N."/>
        </authorList>
    </citation>
    <scope>NUCLEOTIDE SEQUENCE [LARGE SCALE GENOMIC DNA]</scope>
    <source>
        <strain evidence="10 11">DSM 23842</strain>
    </source>
</reference>
<evidence type="ECO:0000256" key="3">
    <source>
        <dbReference type="ARBA" id="ARBA00022630"/>
    </source>
</evidence>
<keyword evidence="6" id="KW-0560">Oxidoreductase</keyword>
<dbReference type="SUPFAM" id="SSF51905">
    <property type="entry name" value="FAD/NAD(P)-binding domain"/>
    <property type="match status" value="2"/>
</dbReference>
<dbReference type="EMBL" id="FNQK01000017">
    <property type="protein sequence ID" value="SEA54159.1"/>
    <property type="molecule type" value="Genomic_DNA"/>
</dbReference>
<dbReference type="InterPro" id="IPR000960">
    <property type="entry name" value="Flavin_mOase"/>
</dbReference>